<dbReference type="PANTHER" id="PTHR35769:SF2">
    <property type="entry name" value="CALCINEURIN-LIKE METALLO-PHOSPHOESTERASE SUPERFAMILY PROTEIN"/>
    <property type="match status" value="1"/>
</dbReference>
<name>A0A1Z4N351_9CYAN</name>
<dbReference type="Gene3D" id="3.60.21.10">
    <property type="match status" value="1"/>
</dbReference>
<dbReference type="Pfam" id="PF00149">
    <property type="entry name" value="Metallophos"/>
    <property type="match status" value="1"/>
</dbReference>
<keyword evidence="3" id="KW-1185">Reference proteome</keyword>
<sequence>MPHTQSFDNLCPKSAELPILKVDGKDSGMTSEITESINLKIAVVGDVHDQWEEEDGIALKHLGVDLVLFVGDFGNESVEVVRAIASVDIPKAAVMGNHDAWYTATEWGRKKCPYDRTKEDWVQEQLDLLGSAHVGYSKLDFPQWNLTVVGGRPFSWGGPEWRFADICKERYGVNDFEESANKIMAAVKSAAYDTIIFVGHNGPSGLGDRPEDPCGKDWLPIGGDFGDPDFGEAISQALNAGKTVPLVTFGHMHHSLRHTKKELRKPLLKSPEGIFYLNAASVPRIVEIQGNKRRNFSLVSLEAGVVSQISLVWVGNDYQIVSEEIFYERSRPVVQSA</sequence>
<dbReference type="EMBL" id="AP018248">
    <property type="protein sequence ID" value="BAZ00183.1"/>
    <property type="molecule type" value="Genomic_DNA"/>
</dbReference>
<reference evidence="2 3" key="1">
    <citation type="submission" date="2017-06" db="EMBL/GenBank/DDBJ databases">
        <title>Genome sequencing of cyanobaciteial culture collection at National Institute for Environmental Studies (NIES).</title>
        <authorList>
            <person name="Hirose Y."/>
            <person name="Shimura Y."/>
            <person name="Fujisawa T."/>
            <person name="Nakamura Y."/>
            <person name="Kawachi M."/>
        </authorList>
    </citation>
    <scope>NUCLEOTIDE SEQUENCE [LARGE SCALE GENOMIC DNA]</scope>
    <source>
        <strain evidence="2 3">NIES-37</strain>
    </source>
</reference>
<evidence type="ECO:0000313" key="3">
    <source>
        <dbReference type="Proteomes" id="UP000218785"/>
    </source>
</evidence>
<feature type="domain" description="Calcineurin-like phosphoesterase" evidence="1">
    <location>
        <begin position="39"/>
        <end position="254"/>
    </location>
</feature>
<dbReference type="KEGG" id="ttq:NIES37_41710"/>
<dbReference type="GO" id="GO:0016787">
    <property type="term" value="F:hydrolase activity"/>
    <property type="evidence" value="ECO:0007669"/>
    <property type="project" value="InterPro"/>
</dbReference>
<dbReference type="AlphaFoldDB" id="A0A1Z4N351"/>
<accession>A0A1Z4N351</accession>
<protein>
    <submittedName>
        <fullName evidence="2">Putative transcriptional factor for heterocyst differentiation DevT</fullName>
    </submittedName>
</protein>
<dbReference type="Proteomes" id="UP000218785">
    <property type="component" value="Chromosome"/>
</dbReference>
<organism evidence="2 3">
    <name type="scientific">Tolypothrix tenuis PCC 7101</name>
    <dbReference type="NCBI Taxonomy" id="231146"/>
    <lineage>
        <taxon>Bacteria</taxon>
        <taxon>Bacillati</taxon>
        <taxon>Cyanobacteriota</taxon>
        <taxon>Cyanophyceae</taxon>
        <taxon>Nostocales</taxon>
        <taxon>Tolypothrichaceae</taxon>
        <taxon>Tolypothrix</taxon>
    </lineage>
</organism>
<proteinExistence type="predicted"/>
<dbReference type="InterPro" id="IPR029052">
    <property type="entry name" value="Metallo-depent_PP-like"/>
</dbReference>
<dbReference type="SUPFAM" id="SSF56300">
    <property type="entry name" value="Metallo-dependent phosphatases"/>
    <property type="match status" value="1"/>
</dbReference>
<dbReference type="NCBIfam" id="TIGR04168">
    <property type="entry name" value="TIGR04168 family protein"/>
    <property type="match status" value="1"/>
</dbReference>
<dbReference type="PANTHER" id="PTHR35769">
    <property type="entry name" value="CALCINEURIN-LIKE METALLO-PHOSPHOESTERASE SUPERFAMILY PROTEIN"/>
    <property type="match status" value="1"/>
</dbReference>
<evidence type="ECO:0000259" key="1">
    <source>
        <dbReference type="Pfam" id="PF00149"/>
    </source>
</evidence>
<gene>
    <name evidence="2" type="ORF">NIES37_41710</name>
</gene>
<dbReference type="InterPro" id="IPR004843">
    <property type="entry name" value="Calcineurin-like_PHP"/>
</dbReference>
<dbReference type="InterPro" id="IPR027629">
    <property type="entry name" value="DevT-like"/>
</dbReference>
<dbReference type="CDD" id="cd07397">
    <property type="entry name" value="MPP_NostocDevT-like"/>
    <property type="match status" value="1"/>
</dbReference>
<evidence type="ECO:0000313" key="2">
    <source>
        <dbReference type="EMBL" id="BAZ00183.1"/>
    </source>
</evidence>